<organism evidence="6 7">
    <name type="scientific">Levilactobacillus brevis KB290</name>
    <dbReference type="NCBI Taxonomy" id="1001583"/>
    <lineage>
        <taxon>Bacteria</taxon>
        <taxon>Bacillati</taxon>
        <taxon>Bacillota</taxon>
        <taxon>Bacilli</taxon>
        <taxon>Lactobacillales</taxon>
        <taxon>Lactobacillaceae</taxon>
        <taxon>Levilactobacillus</taxon>
    </lineage>
</organism>
<dbReference type="PANTHER" id="PTHR10513">
    <property type="entry name" value="DEOXYNUCLEOSIDE KINASE"/>
    <property type="match status" value="1"/>
</dbReference>
<dbReference type="PATRIC" id="fig|1001583.3.peg.1623"/>
<feature type="binding site" evidence="4">
    <location>
        <begin position="36"/>
        <end position="44"/>
    </location>
    <ligand>
        <name>ATP</name>
        <dbReference type="ChEBI" id="CHEBI:30616"/>
    </ligand>
</feature>
<proteinExistence type="inferred from homology"/>
<dbReference type="InterPro" id="IPR031314">
    <property type="entry name" value="DNK_dom"/>
</dbReference>
<evidence type="ECO:0000313" key="7">
    <source>
        <dbReference type="Proteomes" id="UP000012042"/>
    </source>
</evidence>
<dbReference type="Proteomes" id="UP000012042">
    <property type="component" value="Chromosome"/>
</dbReference>
<feature type="binding site" evidence="3">
    <location>
        <position position="83"/>
    </location>
    <ligand>
        <name>substrate</name>
    </ligand>
</feature>
<dbReference type="PIRSF" id="PIRSF000705">
    <property type="entry name" value="DNK"/>
    <property type="match status" value="1"/>
</dbReference>
<dbReference type="SUPFAM" id="SSF52540">
    <property type="entry name" value="P-loop containing nucleoside triphosphate hydrolases"/>
    <property type="match status" value="1"/>
</dbReference>
<feature type="binding site" evidence="3">
    <location>
        <position position="72"/>
    </location>
    <ligand>
        <name>substrate</name>
    </ligand>
</feature>
<dbReference type="AlphaFoldDB" id="M5AG28"/>
<accession>M5AG28</accession>
<sequence length="240" mass="27732">MSFTKQVGTICGVEILAEKSARRYLKERDCMLVLSGTIGAGKTSLTTLLAEHLHKPAFYESVDDNKILPLFYQNPQKYAFLLQIYFLNKRLDSIKAANADDETVLDRSIFEDSLLFHLNADLGRATSTEVDIYDSLLANMMQELPEATHKKNPDLLIHINISFETMLERIKKRGRSFEQIDHDPSLYEYYQQLDQRYIDWYNAYDKSPKMQIDGDQLDFVEDPAARQQVLHLIDEKIASL</sequence>
<keyword evidence="6" id="KW-0808">Transferase</keyword>
<feature type="binding site" evidence="4">
    <location>
        <begin position="217"/>
        <end position="219"/>
    </location>
    <ligand>
        <name>ATP</name>
        <dbReference type="ChEBI" id="CHEBI:30616"/>
    </ligand>
</feature>
<protein>
    <submittedName>
        <fullName evidence="6">Deoxyguanosine kinase</fullName>
    </submittedName>
</protein>
<feature type="binding site" evidence="3">
    <location>
        <position position="60"/>
    </location>
    <ligand>
        <name>substrate</name>
    </ligand>
</feature>
<dbReference type="Pfam" id="PF01712">
    <property type="entry name" value="dNK"/>
    <property type="match status" value="1"/>
</dbReference>
<dbReference type="CDD" id="cd01673">
    <property type="entry name" value="dNK"/>
    <property type="match status" value="1"/>
</dbReference>
<evidence type="ECO:0000256" key="2">
    <source>
        <dbReference type="PIRSR" id="PIRSR000705-1"/>
    </source>
</evidence>
<dbReference type="GO" id="GO:0005524">
    <property type="term" value="F:ATP binding"/>
    <property type="evidence" value="ECO:0007669"/>
    <property type="project" value="UniProtKB-KW"/>
</dbReference>
<feature type="domain" description="Deoxynucleoside kinase" evidence="5">
    <location>
        <begin position="33"/>
        <end position="235"/>
    </location>
</feature>
<keyword evidence="6" id="KW-0418">Kinase</keyword>
<feature type="binding site" evidence="4">
    <location>
        <begin position="169"/>
        <end position="173"/>
    </location>
    <ligand>
        <name>ATP</name>
        <dbReference type="ChEBI" id="CHEBI:30616"/>
    </ligand>
</feature>
<feature type="active site" description="Proton acceptor" evidence="2">
    <location>
        <position position="106"/>
    </location>
</feature>
<feature type="binding site" evidence="3">
    <location>
        <position position="112"/>
    </location>
    <ligand>
        <name>substrate</name>
    </ligand>
</feature>
<keyword evidence="4" id="KW-0067">ATP-binding</keyword>
<dbReference type="InterPro" id="IPR050566">
    <property type="entry name" value="Deoxyribonucleoside_kinase"/>
</dbReference>
<gene>
    <name evidence="6" type="ORF">LVISKB_1642</name>
</gene>
<dbReference type="InterPro" id="IPR027417">
    <property type="entry name" value="P-loop_NTPase"/>
</dbReference>
<evidence type="ECO:0000313" key="6">
    <source>
        <dbReference type="EMBL" id="BAN07277.1"/>
    </source>
</evidence>
<dbReference type="PANTHER" id="PTHR10513:SF35">
    <property type="entry name" value="DEOXYADENOSINE KINASE"/>
    <property type="match status" value="1"/>
</dbReference>
<evidence type="ECO:0000259" key="5">
    <source>
        <dbReference type="Pfam" id="PF01712"/>
    </source>
</evidence>
<keyword evidence="4" id="KW-0547">Nucleotide-binding</keyword>
<dbReference type="GO" id="GO:0005737">
    <property type="term" value="C:cytoplasm"/>
    <property type="evidence" value="ECO:0007669"/>
    <property type="project" value="TreeGrafter"/>
</dbReference>
<evidence type="ECO:0000256" key="4">
    <source>
        <dbReference type="PIRSR" id="PIRSR000705-3"/>
    </source>
</evidence>
<dbReference type="Gene3D" id="3.40.50.300">
    <property type="entry name" value="P-loop containing nucleotide triphosphate hydrolases"/>
    <property type="match status" value="1"/>
</dbReference>
<evidence type="ECO:0000256" key="3">
    <source>
        <dbReference type="PIRSR" id="PIRSR000705-2"/>
    </source>
</evidence>
<dbReference type="EMBL" id="AP012167">
    <property type="protein sequence ID" value="BAN07277.1"/>
    <property type="molecule type" value="Genomic_DNA"/>
</dbReference>
<feature type="binding site" evidence="3">
    <location>
        <position position="178"/>
    </location>
    <ligand>
        <name>substrate</name>
    </ligand>
</feature>
<feature type="binding site" evidence="3">
    <location>
        <position position="107"/>
    </location>
    <ligand>
        <name>substrate</name>
    </ligand>
</feature>
<reference evidence="6 7" key="1">
    <citation type="journal article" date="2013" name="PLoS ONE">
        <title>Genomic Analysis by Deep Sequencing of the Probiotic Lactobacillus brevis KB290 Harboring Nine Plasmids Reveals Genomic Stability.</title>
        <authorList>
            <person name="Fukao M."/>
            <person name="Oshima K."/>
            <person name="Morita H."/>
            <person name="Toh H."/>
            <person name="Suda W."/>
            <person name="Kim S.W."/>
            <person name="Suzuki S."/>
            <person name="Yakabe T."/>
            <person name="Hattori M."/>
            <person name="Yajima N."/>
        </authorList>
    </citation>
    <scope>NUCLEOTIDE SEQUENCE [LARGE SCALE GENOMIC DNA]</scope>
    <source>
        <strain evidence="6 7">KB290</strain>
    </source>
</reference>
<dbReference type="HOGENOM" id="CLU_030466_2_1_9"/>
<comment type="similarity">
    <text evidence="1">Belongs to the DCK/DGK family.</text>
</comment>
<dbReference type="GO" id="GO:0019136">
    <property type="term" value="F:deoxynucleoside kinase activity"/>
    <property type="evidence" value="ECO:0007669"/>
    <property type="project" value="InterPro"/>
</dbReference>
<name>M5AG28_LEVBR</name>
<dbReference type="InterPro" id="IPR002624">
    <property type="entry name" value="DCK/DGK"/>
</dbReference>
<dbReference type="KEGG" id="lbk:LVISKB_1642"/>
<evidence type="ECO:0000256" key="1">
    <source>
        <dbReference type="ARBA" id="ARBA00007420"/>
    </source>
</evidence>